<dbReference type="PIRSF" id="PIRSF015761">
    <property type="entry name" value="Protein_L"/>
    <property type="match status" value="1"/>
</dbReference>
<evidence type="ECO:0000313" key="15">
    <source>
        <dbReference type="Proteomes" id="UP000054662"/>
    </source>
</evidence>
<keyword evidence="9 11" id="KW-0472">Membrane</keyword>
<evidence type="ECO:0000256" key="6">
    <source>
        <dbReference type="ARBA" id="ARBA00022692"/>
    </source>
</evidence>
<dbReference type="InterPro" id="IPR024230">
    <property type="entry name" value="GspL_cyto_dom"/>
</dbReference>
<reference evidence="14 15" key="1">
    <citation type="submission" date="2015-11" db="EMBL/GenBank/DDBJ databases">
        <title>Genomic analysis of 38 Legionella species identifies large and diverse effector repertoires.</title>
        <authorList>
            <person name="Burstein D."/>
            <person name="Amaro F."/>
            <person name="Zusman T."/>
            <person name="Lifshitz Z."/>
            <person name="Cohen O."/>
            <person name="Gilbert J.A."/>
            <person name="Pupko T."/>
            <person name="Shuman H.A."/>
            <person name="Segal G."/>
        </authorList>
    </citation>
    <scope>NUCLEOTIDE SEQUENCE [LARGE SCALE GENOMIC DNA]</scope>
    <source>
        <strain evidence="14 15">ATCC 49508</strain>
    </source>
</reference>
<dbReference type="AlphaFoldDB" id="A0A0W1A6V5"/>
<keyword evidence="3 10" id="KW-0813">Transport</keyword>
<name>A0A0W1A6V5_9GAMM</name>
<organism evidence="14 15">
    <name type="scientific">Legionella worsleiensis</name>
    <dbReference type="NCBI Taxonomy" id="45076"/>
    <lineage>
        <taxon>Bacteria</taxon>
        <taxon>Pseudomonadati</taxon>
        <taxon>Pseudomonadota</taxon>
        <taxon>Gammaproteobacteria</taxon>
        <taxon>Legionellales</taxon>
        <taxon>Legionellaceae</taxon>
        <taxon>Legionella</taxon>
    </lineage>
</organism>
<dbReference type="RefSeq" id="WP_058493752.1">
    <property type="nucleotide sequence ID" value="NZ_CBCRUR010000004.1"/>
</dbReference>
<comment type="function">
    <text evidence="10">Inner membrane component of the type II secretion system required for the energy-dependent secretion of extracellular factors such as proteases and toxins from the periplasm.</text>
</comment>
<dbReference type="Pfam" id="PF05134">
    <property type="entry name" value="T2SSL"/>
    <property type="match status" value="1"/>
</dbReference>
<evidence type="ECO:0000256" key="11">
    <source>
        <dbReference type="SAM" id="Phobius"/>
    </source>
</evidence>
<evidence type="ECO:0000313" key="14">
    <source>
        <dbReference type="EMBL" id="KTD76755.1"/>
    </source>
</evidence>
<dbReference type="Gene3D" id="3.30.1360.100">
    <property type="entry name" value="General secretion pathway protein M, EpsM"/>
    <property type="match status" value="1"/>
</dbReference>
<keyword evidence="15" id="KW-1185">Reference proteome</keyword>
<protein>
    <recommendedName>
        <fullName evidence="10">Type II secretion system protein L</fullName>
        <shortName evidence="10">T2SS protein L</shortName>
    </recommendedName>
</protein>
<evidence type="ECO:0000256" key="9">
    <source>
        <dbReference type="ARBA" id="ARBA00023136"/>
    </source>
</evidence>
<evidence type="ECO:0000256" key="1">
    <source>
        <dbReference type="ARBA" id="ARBA00004377"/>
    </source>
</evidence>
<evidence type="ECO:0000256" key="3">
    <source>
        <dbReference type="ARBA" id="ARBA00022448"/>
    </source>
</evidence>
<proteinExistence type="inferred from homology"/>
<dbReference type="GO" id="GO:0009276">
    <property type="term" value="C:Gram-negative-bacterium-type cell wall"/>
    <property type="evidence" value="ECO:0007669"/>
    <property type="project" value="InterPro"/>
</dbReference>
<dbReference type="Pfam" id="PF12693">
    <property type="entry name" value="GspL_C"/>
    <property type="match status" value="1"/>
</dbReference>
<dbReference type="InterPro" id="IPR043129">
    <property type="entry name" value="ATPase_NBD"/>
</dbReference>
<dbReference type="STRING" id="45076.Lwor_1980"/>
<keyword evidence="6 11" id="KW-0812">Transmembrane</keyword>
<dbReference type="NCBIfam" id="TIGR01709">
    <property type="entry name" value="typeII_sec_gspL"/>
    <property type="match status" value="1"/>
</dbReference>
<keyword evidence="8 11" id="KW-1133">Transmembrane helix</keyword>
<evidence type="ECO:0000256" key="10">
    <source>
        <dbReference type="PIRNR" id="PIRNR015761"/>
    </source>
</evidence>
<evidence type="ECO:0000259" key="12">
    <source>
        <dbReference type="Pfam" id="PF05134"/>
    </source>
</evidence>
<dbReference type="GO" id="GO:0005886">
    <property type="term" value="C:plasma membrane"/>
    <property type="evidence" value="ECO:0007669"/>
    <property type="project" value="UniProtKB-SubCell"/>
</dbReference>
<evidence type="ECO:0000256" key="7">
    <source>
        <dbReference type="ARBA" id="ARBA00022927"/>
    </source>
</evidence>
<dbReference type="Proteomes" id="UP000054662">
    <property type="component" value="Unassembled WGS sequence"/>
</dbReference>
<evidence type="ECO:0000256" key="4">
    <source>
        <dbReference type="ARBA" id="ARBA00022475"/>
    </source>
</evidence>
<keyword evidence="7 10" id="KW-0653">Protein transport</keyword>
<dbReference type="OrthoDB" id="7011844at2"/>
<evidence type="ECO:0000259" key="13">
    <source>
        <dbReference type="Pfam" id="PF12693"/>
    </source>
</evidence>
<dbReference type="EMBL" id="LNZC01000027">
    <property type="protein sequence ID" value="KTD76755.1"/>
    <property type="molecule type" value="Genomic_DNA"/>
</dbReference>
<evidence type="ECO:0000256" key="8">
    <source>
        <dbReference type="ARBA" id="ARBA00022989"/>
    </source>
</evidence>
<feature type="domain" description="GspL periplasmic" evidence="13">
    <location>
        <begin position="237"/>
        <end position="376"/>
    </location>
</feature>
<comment type="caution">
    <text evidence="14">The sequence shown here is derived from an EMBL/GenBank/DDBJ whole genome shotgun (WGS) entry which is preliminary data.</text>
</comment>
<dbReference type="InterPro" id="IPR007812">
    <property type="entry name" value="T2SS_protein-GspL"/>
</dbReference>
<dbReference type="GO" id="GO:0015627">
    <property type="term" value="C:type II protein secretion system complex"/>
    <property type="evidence" value="ECO:0007669"/>
    <property type="project" value="InterPro"/>
</dbReference>
<feature type="transmembrane region" description="Helical" evidence="11">
    <location>
        <begin position="234"/>
        <end position="254"/>
    </location>
</feature>
<evidence type="ECO:0000256" key="5">
    <source>
        <dbReference type="ARBA" id="ARBA00022519"/>
    </source>
</evidence>
<dbReference type="InterPro" id="IPR025691">
    <property type="entry name" value="GspL_pp_dom"/>
</dbReference>
<gene>
    <name evidence="14" type="ORF">Lwor_1980</name>
</gene>
<comment type="subcellular location">
    <subcellularLocation>
        <location evidence="1">Cell inner membrane</location>
        <topology evidence="1">Single-pass membrane protein</topology>
    </subcellularLocation>
</comment>
<keyword evidence="5" id="KW-0997">Cell inner membrane</keyword>
<comment type="similarity">
    <text evidence="2 10">Belongs to the GSP L family.</text>
</comment>
<dbReference type="GO" id="GO:0015628">
    <property type="term" value="P:protein secretion by the type II secretion system"/>
    <property type="evidence" value="ECO:0007669"/>
    <property type="project" value="InterPro"/>
</dbReference>
<dbReference type="CDD" id="cd24017">
    <property type="entry name" value="ASKHA_T2SSL_N"/>
    <property type="match status" value="1"/>
</dbReference>
<evidence type="ECO:0000256" key="2">
    <source>
        <dbReference type="ARBA" id="ARBA00005318"/>
    </source>
</evidence>
<accession>A0A0W1A6V5</accession>
<keyword evidence="4" id="KW-1003">Cell membrane</keyword>
<feature type="domain" description="GspL cytoplasmic actin-ATPase-like" evidence="12">
    <location>
        <begin position="59"/>
        <end position="139"/>
    </location>
</feature>
<sequence>MDKCFLFTQHLDDHGCLCLKITATGVLVDPPAYRTFAEIKSLQNECVTWIVETTESASILALELSWLPERKARAAIPFALEEKLAQPVEELHFAFDKLRYQNNHYLVTVISKFRMRFIMNLLDEHEISYEGITLDWFALSPGELILTKSTLLVHHDDFKGALSGDLARNYLKTFPSDTIIACEDSELTGDTSINKSQTSFYTWIAQKLLNSKPLNLCQGDMQHGNSSDWVKKGYQLSAILCCFWLISLILVNALSLHSLNKQTRELDKQIETIYREFFPEAKQVVSPKFRISQLINGTDSNNSSRFWFLLNQFAKAMHEHHSSIENFRYQNNALSVTLVSSDFAALEQLENTLRTMQIKVKQTQASTRDQNVIATLELM</sequence>
<dbReference type="Gene3D" id="3.30.420.380">
    <property type="match status" value="1"/>
</dbReference>
<dbReference type="SUPFAM" id="SSF53067">
    <property type="entry name" value="Actin-like ATPase domain"/>
    <property type="match status" value="1"/>
</dbReference>
<dbReference type="PATRIC" id="fig|45076.6.peg.2161"/>